<reference evidence="8" key="1">
    <citation type="journal article" date="2020" name="Stud. Mycol.">
        <title>101 Dothideomycetes genomes: A test case for predicting lifestyles and emergence of pathogens.</title>
        <authorList>
            <person name="Haridas S."/>
            <person name="Albert R."/>
            <person name="Binder M."/>
            <person name="Bloem J."/>
            <person name="LaButti K."/>
            <person name="Salamov A."/>
            <person name="Andreopoulos B."/>
            <person name="Baker S."/>
            <person name="Barry K."/>
            <person name="Bills G."/>
            <person name="Bluhm B."/>
            <person name="Cannon C."/>
            <person name="Castanera R."/>
            <person name="Culley D."/>
            <person name="Daum C."/>
            <person name="Ezra D."/>
            <person name="Gonzalez J."/>
            <person name="Henrissat B."/>
            <person name="Kuo A."/>
            <person name="Liang C."/>
            <person name="Lipzen A."/>
            <person name="Lutzoni F."/>
            <person name="Magnuson J."/>
            <person name="Mondo S."/>
            <person name="Nolan M."/>
            <person name="Ohm R."/>
            <person name="Pangilinan J."/>
            <person name="Park H.-J."/>
            <person name="Ramirez L."/>
            <person name="Alfaro M."/>
            <person name="Sun H."/>
            <person name="Tritt A."/>
            <person name="Yoshinaga Y."/>
            <person name="Zwiers L.-H."/>
            <person name="Turgeon B."/>
            <person name="Goodwin S."/>
            <person name="Spatafora J."/>
            <person name="Crous P."/>
            <person name="Grigoriev I."/>
        </authorList>
    </citation>
    <scope>NUCLEOTIDE SEQUENCE [LARGE SCALE GENOMIC DNA]</scope>
    <source>
        <strain evidence="8">CECT 20119</strain>
    </source>
</reference>
<evidence type="ECO:0008006" key="9">
    <source>
        <dbReference type="Google" id="ProtNLM"/>
    </source>
</evidence>
<feature type="transmembrane region" description="Helical" evidence="6">
    <location>
        <begin position="22"/>
        <end position="43"/>
    </location>
</feature>
<keyword evidence="8" id="KW-1185">Reference proteome</keyword>
<sequence length="415" mass="46497">MQAMKDQKAMGFVESFRLHRKAVFWSITLSTCIVMEGFDLIILDSLYALPEFQGQFGTLQPDGSCRITTRWQTILSSVSLMIEKVFYKKTLIAALILLAGAVTTPFLAQRLWTLALGQVLCGMLWCVFETTTIIYASEVTPVAHRPLLTTYRTLTLTTEESYKIPFATQWIWTLLLIAAISFALEPPWWLIRQDHPEDAKRQLFKLRRNEIICNVWAKLVKSCLYLMSLLGRRMLYLAGQAIGLLILVAMGLTALALKGELASWASGSMLLAFTFFYDATVGPVCYALVPELSIRLLFLQECGLIYAGTAAIMLIWTWFRLPETKHRTFYELDLLFDDNVSARGFAAKDISLSSRTDETSQGGGGYSLTTRKTGNKSQIASNTGKGQVSYRENGQIKVENVVTVTEEQVHGGTKT</sequence>
<evidence type="ECO:0000256" key="2">
    <source>
        <dbReference type="ARBA" id="ARBA00022692"/>
    </source>
</evidence>
<feature type="transmembrane region" description="Helical" evidence="6">
    <location>
        <begin position="115"/>
        <end position="136"/>
    </location>
</feature>
<name>A0A6A6G6A0_9PEZI</name>
<feature type="transmembrane region" description="Helical" evidence="6">
    <location>
        <begin position="236"/>
        <end position="257"/>
    </location>
</feature>
<dbReference type="EMBL" id="ML992511">
    <property type="protein sequence ID" value="KAF2221222.1"/>
    <property type="molecule type" value="Genomic_DNA"/>
</dbReference>
<evidence type="ECO:0000256" key="4">
    <source>
        <dbReference type="ARBA" id="ARBA00023136"/>
    </source>
</evidence>
<evidence type="ECO:0000313" key="7">
    <source>
        <dbReference type="EMBL" id="KAF2221222.1"/>
    </source>
</evidence>
<dbReference type="GO" id="GO:0005351">
    <property type="term" value="F:carbohydrate:proton symporter activity"/>
    <property type="evidence" value="ECO:0007669"/>
    <property type="project" value="TreeGrafter"/>
</dbReference>
<proteinExistence type="predicted"/>
<dbReference type="InterPro" id="IPR005828">
    <property type="entry name" value="MFS_sugar_transport-like"/>
</dbReference>
<dbReference type="OrthoDB" id="6612291at2759"/>
<feature type="transmembrane region" description="Helical" evidence="6">
    <location>
        <begin position="269"/>
        <end position="289"/>
    </location>
</feature>
<keyword evidence="2 6" id="KW-0812">Transmembrane</keyword>
<dbReference type="Gene3D" id="1.20.1250.20">
    <property type="entry name" value="MFS general substrate transporter like domains"/>
    <property type="match status" value="3"/>
</dbReference>
<feature type="compositionally biased region" description="Polar residues" evidence="5">
    <location>
        <begin position="367"/>
        <end position="390"/>
    </location>
</feature>
<dbReference type="PANTHER" id="PTHR48022:SF5">
    <property type="entry name" value="ALPHA-GLUCOSIDES PERMEASE MPH2-RELATED"/>
    <property type="match status" value="1"/>
</dbReference>
<evidence type="ECO:0000313" key="8">
    <source>
        <dbReference type="Proteomes" id="UP000799538"/>
    </source>
</evidence>
<evidence type="ECO:0000256" key="6">
    <source>
        <dbReference type="SAM" id="Phobius"/>
    </source>
</evidence>
<evidence type="ECO:0000256" key="1">
    <source>
        <dbReference type="ARBA" id="ARBA00004141"/>
    </source>
</evidence>
<dbReference type="AlphaFoldDB" id="A0A6A6G6A0"/>
<comment type="subcellular location">
    <subcellularLocation>
        <location evidence="1">Membrane</location>
        <topology evidence="1">Multi-pass membrane protein</topology>
    </subcellularLocation>
</comment>
<dbReference type="PANTHER" id="PTHR48022">
    <property type="entry name" value="PLASTIDIC GLUCOSE TRANSPORTER 4"/>
    <property type="match status" value="1"/>
</dbReference>
<protein>
    <recommendedName>
        <fullName evidence="9">Major facilitator superfamily domain-containing protein</fullName>
    </recommendedName>
</protein>
<feature type="region of interest" description="Disordered" evidence="5">
    <location>
        <begin position="355"/>
        <end position="390"/>
    </location>
</feature>
<gene>
    <name evidence="7" type="ORF">BDZ85DRAFT_290937</name>
</gene>
<dbReference type="Proteomes" id="UP000799538">
    <property type="component" value="Unassembled WGS sequence"/>
</dbReference>
<organism evidence="7 8">
    <name type="scientific">Elsinoe ampelina</name>
    <dbReference type="NCBI Taxonomy" id="302913"/>
    <lineage>
        <taxon>Eukaryota</taxon>
        <taxon>Fungi</taxon>
        <taxon>Dikarya</taxon>
        <taxon>Ascomycota</taxon>
        <taxon>Pezizomycotina</taxon>
        <taxon>Dothideomycetes</taxon>
        <taxon>Dothideomycetidae</taxon>
        <taxon>Myriangiales</taxon>
        <taxon>Elsinoaceae</taxon>
        <taxon>Elsinoe</taxon>
    </lineage>
</organism>
<dbReference type="InterPro" id="IPR050360">
    <property type="entry name" value="MFS_Sugar_Transporters"/>
</dbReference>
<dbReference type="Pfam" id="PF00083">
    <property type="entry name" value="Sugar_tr"/>
    <property type="match status" value="2"/>
</dbReference>
<keyword evidence="4 6" id="KW-0472">Membrane</keyword>
<evidence type="ECO:0000256" key="5">
    <source>
        <dbReference type="SAM" id="MobiDB-lite"/>
    </source>
</evidence>
<feature type="transmembrane region" description="Helical" evidence="6">
    <location>
        <begin position="170"/>
        <end position="191"/>
    </location>
</feature>
<dbReference type="GO" id="GO:0016020">
    <property type="term" value="C:membrane"/>
    <property type="evidence" value="ECO:0007669"/>
    <property type="project" value="UniProtKB-SubCell"/>
</dbReference>
<feature type="transmembrane region" description="Helical" evidence="6">
    <location>
        <begin position="295"/>
        <end position="319"/>
    </location>
</feature>
<keyword evidence="3 6" id="KW-1133">Transmembrane helix</keyword>
<feature type="transmembrane region" description="Helical" evidence="6">
    <location>
        <begin position="90"/>
        <end position="108"/>
    </location>
</feature>
<dbReference type="InterPro" id="IPR036259">
    <property type="entry name" value="MFS_trans_sf"/>
</dbReference>
<evidence type="ECO:0000256" key="3">
    <source>
        <dbReference type="ARBA" id="ARBA00022989"/>
    </source>
</evidence>
<accession>A0A6A6G6A0</accession>
<dbReference type="SUPFAM" id="SSF103473">
    <property type="entry name" value="MFS general substrate transporter"/>
    <property type="match status" value="1"/>
</dbReference>